<evidence type="ECO:0000256" key="4">
    <source>
        <dbReference type="ARBA" id="ARBA00006627"/>
    </source>
</evidence>
<keyword evidence="7 10" id="KW-1133">Transmembrane helix</keyword>
<protein>
    <recommendedName>
        <fullName evidence="12">Transmembrane protein 43</fullName>
    </recommendedName>
</protein>
<dbReference type="PANTHER" id="PTHR13416:SF2">
    <property type="entry name" value="TRANSMEMBRANE PROTEIN 43"/>
    <property type="match status" value="1"/>
</dbReference>
<organism evidence="11">
    <name type="scientific">Chromera velia CCMP2878</name>
    <dbReference type="NCBI Taxonomy" id="1169474"/>
    <lineage>
        <taxon>Eukaryota</taxon>
        <taxon>Sar</taxon>
        <taxon>Alveolata</taxon>
        <taxon>Colpodellida</taxon>
        <taxon>Chromeraceae</taxon>
        <taxon>Chromera</taxon>
    </lineage>
</organism>
<dbReference type="AlphaFoldDB" id="A0A0G4I956"/>
<accession>A0A0G4I956</accession>
<name>A0A0G4I956_9ALVE</name>
<keyword evidence="5 10" id="KW-0812">Transmembrane</keyword>
<evidence type="ECO:0000256" key="5">
    <source>
        <dbReference type="ARBA" id="ARBA00022692"/>
    </source>
</evidence>
<dbReference type="GO" id="GO:0005637">
    <property type="term" value="C:nuclear inner membrane"/>
    <property type="evidence" value="ECO:0007669"/>
    <property type="project" value="TreeGrafter"/>
</dbReference>
<feature type="transmembrane region" description="Helical" evidence="10">
    <location>
        <begin position="386"/>
        <end position="414"/>
    </location>
</feature>
<evidence type="ECO:0000256" key="7">
    <source>
        <dbReference type="ARBA" id="ARBA00022989"/>
    </source>
</evidence>
<evidence type="ECO:0000256" key="6">
    <source>
        <dbReference type="ARBA" id="ARBA00022824"/>
    </source>
</evidence>
<evidence type="ECO:0000256" key="2">
    <source>
        <dbReference type="ARBA" id="ARBA00004259"/>
    </source>
</evidence>
<feature type="transmembrane region" description="Helical" evidence="10">
    <location>
        <begin position="420"/>
        <end position="440"/>
    </location>
</feature>
<dbReference type="Pfam" id="PF07787">
    <property type="entry name" value="TMEM43"/>
    <property type="match status" value="1"/>
</dbReference>
<evidence type="ECO:0000313" key="11">
    <source>
        <dbReference type="EMBL" id="CEM53687.1"/>
    </source>
</evidence>
<feature type="transmembrane region" description="Helical" evidence="10">
    <location>
        <begin position="345"/>
        <end position="366"/>
    </location>
</feature>
<reference evidence="11" key="1">
    <citation type="submission" date="2014-11" db="EMBL/GenBank/DDBJ databases">
        <authorList>
            <person name="Otto D Thomas"/>
            <person name="Naeem Raeece"/>
        </authorList>
    </citation>
    <scope>NUCLEOTIDE SEQUENCE</scope>
</reference>
<feature type="transmembrane region" description="Helical" evidence="10">
    <location>
        <begin position="57"/>
        <end position="80"/>
    </location>
</feature>
<evidence type="ECO:0008006" key="12">
    <source>
        <dbReference type="Google" id="ProtNLM"/>
    </source>
</evidence>
<gene>
    <name evidence="11" type="ORF">Cvel_12173</name>
</gene>
<dbReference type="EMBL" id="CDMZ01005717">
    <property type="protein sequence ID" value="CEM53687.1"/>
    <property type="molecule type" value="Genomic_DNA"/>
</dbReference>
<dbReference type="GO" id="GO:0071763">
    <property type="term" value="P:nuclear membrane organization"/>
    <property type="evidence" value="ECO:0007669"/>
    <property type="project" value="TreeGrafter"/>
</dbReference>
<dbReference type="VEuPathDB" id="CryptoDB:Cvel_12173"/>
<dbReference type="GO" id="GO:0005789">
    <property type="term" value="C:endoplasmic reticulum membrane"/>
    <property type="evidence" value="ECO:0007669"/>
    <property type="project" value="UniProtKB-SubCell"/>
</dbReference>
<sequence>MQFPLCWCRGTSMSVKVQSRDEDDGMNCGRAGELCGFGEPEYEPNTSVEHESYGNKVCSACVGVLIGMVLFLGSFALLGWNEQRTVYTTRSLEEGEENVAEASCDYVDQRMEGKLVHLACDLKNFRKFEVPGFEENLPSFEGVFLYSDEQMYQWTEHESCTTKSDKIGGGDTRVCKYTYSQAFAPRLIDSSQFHNPSGHQNPASFPRVLEENPIWAQQLRLGAYSLSMEQIKRFTSKEALTLTKGGNYTYSGSPPDTLNSDTTRVGGQGNTQLFTQREGSSTQTGDMIIRFFGSTARSASVLAELRGTSFEPWETAYKNYDIDILMEGKHSADDMFQTAKENNRALAWILRFVGWLVMFIGLQLIVGPLTVLPDIVPCIGPFLGDLIGCALCCVNFLISSALSLLTIAIAWLIFRPWIGIPLLIGALVLIGGAIFIRLYFKSVKKSKKNDANVPMYPV</sequence>
<dbReference type="GO" id="GO:0006629">
    <property type="term" value="P:lipid metabolic process"/>
    <property type="evidence" value="ECO:0007669"/>
    <property type="project" value="TreeGrafter"/>
</dbReference>
<comment type="similarity">
    <text evidence="4">Belongs to the TMEM43 family.</text>
</comment>
<keyword evidence="6" id="KW-0256">Endoplasmic reticulum</keyword>
<comment type="subcellular location">
    <subcellularLocation>
        <location evidence="1">Endomembrane system</location>
        <topology evidence="1">Multi-pass membrane protein</topology>
    </subcellularLocation>
    <subcellularLocation>
        <location evidence="3">Endoplasmic reticulum membrane</location>
    </subcellularLocation>
    <subcellularLocation>
        <location evidence="2">Nucleus envelope</location>
    </subcellularLocation>
</comment>
<evidence type="ECO:0000256" key="9">
    <source>
        <dbReference type="ARBA" id="ARBA00023242"/>
    </source>
</evidence>
<dbReference type="PANTHER" id="PTHR13416">
    <property type="match status" value="1"/>
</dbReference>
<keyword evidence="9" id="KW-0539">Nucleus</keyword>
<dbReference type="InterPro" id="IPR012430">
    <property type="entry name" value="TMEM43_fam"/>
</dbReference>
<evidence type="ECO:0000256" key="10">
    <source>
        <dbReference type="SAM" id="Phobius"/>
    </source>
</evidence>
<keyword evidence="8 10" id="KW-0472">Membrane</keyword>
<dbReference type="PhylomeDB" id="A0A0G4I956"/>
<proteinExistence type="inferred from homology"/>
<evidence type="ECO:0000256" key="1">
    <source>
        <dbReference type="ARBA" id="ARBA00004127"/>
    </source>
</evidence>
<evidence type="ECO:0000256" key="3">
    <source>
        <dbReference type="ARBA" id="ARBA00004586"/>
    </source>
</evidence>
<evidence type="ECO:0000256" key="8">
    <source>
        <dbReference type="ARBA" id="ARBA00023136"/>
    </source>
</evidence>